<dbReference type="RefSeq" id="WP_008565686.1">
    <property type="nucleotide sequence ID" value="NZ_JH594504.1"/>
</dbReference>
<dbReference type="AlphaFoldDB" id="H1HNF9"/>
<proteinExistence type="predicted"/>
<accession>H1HNF9</accession>
<organism evidence="1 2">
    <name type="scientific">Segatella maculosa OT 289</name>
    <dbReference type="NCBI Taxonomy" id="999422"/>
    <lineage>
        <taxon>Bacteria</taxon>
        <taxon>Pseudomonadati</taxon>
        <taxon>Bacteroidota</taxon>
        <taxon>Bacteroidia</taxon>
        <taxon>Bacteroidales</taxon>
        <taxon>Prevotellaceae</taxon>
        <taxon>Segatella</taxon>
    </lineage>
</organism>
<reference evidence="1 2" key="1">
    <citation type="submission" date="2011-12" db="EMBL/GenBank/DDBJ databases">
        <title>The Genome Sequence of Prevotella maculosa OT 289.</title>
        <authorList>
            <consortium name="The Broad Institute Genome Sequencing Platform"/>
            <person name="Earl A."/>
            <person name="Ward D."/>
            <person name="Feldgarden M."/>
            <person name="Gevers D."/>
            <person name="Izard J."/>
            <person name="Blanton J.M."/>
            <person name="Mathney J."/>
            <person name="Tanner A.C."/>
            <person name="Dewhirst F.E."/>
            <person name="Young S.K."/>
            <person name="Zeng Q."/>
            <person name="Gargeya S."/>
            <person name="Fitzgerald M."/>
            <person name="Haas B."/>
            <person name="Abouelleil A."/>
            <person name="Alvarado L."/>
            <person name="Arachchi H.M."/>
            <person name="Berlin A."/>
            <person name="Chapman S.B."/>
            <person name="Gearin G."/>
            <person name="Goldberg J."/>
            <person name="Griggs A."/>
            <person name="Gujja S."/>
            <person name="Hansen M."/>
            <person name="Heiman D."/>
            <person name="Howarth C."/>
            <person name="Larimer J."/>
            <person name="Lui A."/>
            <person name="MacDonald P.J.P."/>
            <person name="McCowen C."/>
            <person name="Montmayeur A."/>
            <person name="Murphy C."/>
            <person name="Neiman D."/>
            <person name="Pearson M."/>
            <person name="Priest M."/>
            <person name="Roberts A."/>
            <person name="Saif S."/>
            <person name="Shea T."/>
            <person name="Sisk P."/>
            <person name="Stolte C."/>
            <person name="Sykes S."/>
            <person name="Wortman J."/>
            <person name="Nusbaum C."/>
            <person name="Birren B."/>
        </authorList>
    </citation>
    <scope>NUCLEOTIDE SEQUENCE [LARGE SCALE GENOMIC DNA]</scope>
    <source>
        <strain evidence="1 2">OT 289</strain>
    </source>
</reference>
<name>H1HNF9_9BACT</name>
<dbReference type="PATRIC" id="fig|999422.3.peg.1790"/>
<dbReference type="EMBL" id="AGEK01000029">
    <property type="protein sequence ID" value="EHO69438.1"/>
    <property type="molecule type" value="Genomic_DNA"/>
</dbReference>
<keyword evidence="2" id="KW-1185">Reference proteome</keyword>
<dbReference type="HOGENOM" id="CLU_879579_0_0_10"/>
<dbReference type="STRING" id="999422.HMPREF9944_01703"/>
<comment type="caution">
    <text evidence="1">The sequence shown here is derived from an EMBL/GenBank/DDBJ whole genome shotgun (WGS) entry which is preliminary data.</text>
</comment>
<gene>
    <name evidence="1" type="ORF">HMPREF9944_01703</name>
</gene>
<dbReference type="Proteomes" id="UP000003167">
    <property type="component" value="Unassembled WGS sequence"/>
</dbReference>
<evidence type="ECO:0000313" key="1">
    <source>
        <dbReference type="EMBL" id="EHO69438.1"/>
    </source>
</evidence>
<protein>
    <submittedName>
        <fullName evidence="1">Uncharacterized protein</fullName>
    </submittedName>
</protein>
<sequence>MYVNPLGGWFDFSNKSIKDKTPFASNTAAITLNTNSAPIPSATRNDTCFYIAIRPGSWLTLSISFTIKDPTTNVTTTITHANWWTGTFEAGKIYDYTAWLDKDIKNYSSKYYMWDANTANDDYWHGVEAYQPKINGQQDHTHYPTSPTDWRWYNTLPYPAQATRHSASAPSVNGIRWILEQAETWFDNQTVWSVMGHLYTGGVWVKVPAGYSDAAAPDGKDYRSNNQNAAYAKGYTHNFRPSNTTGLLYFPLLGWYENGKLIDVGKRVGYWTSSLRPEYNYVYVLYFTDNNLMDVSSPYWERKYGLKNLTLTGNIE</sequence>
<evidence type="ECO:0000313" key="2">
    <source>
        <dbReference type="Proteomes" id="UP000003167"/>
    </source>
</evidence>